<dbReference type="Pfam" id="PF21170">
    <property type="entry name" value="FAN1_TPR"/>
    <property type="match status" value="1"/>
</dbReference>
<comment type="similarity">
    <text evidence="2 8">Belongs to the FAN1 family.</text>
</comment>
<dbReference type="EC" id="3.1.4.1" evidence="8"/>
<dbReference type="GO" id="GO:0070336">
    <property type="term" value="F:flap-structured DNA binding"/>
    <property type="evidence" value="ECO:0007669"/>
    <property type="project" value="TreeGrafter"/>
</dbReference>
<keyword evidence="7 8" id="KW-0464">Manganese</keyword>
<comment type="caution">
    <text evidence="11">The sequence shown here is derived from an EMBL/GenBank/DDBJ whole genome shotgun (WGS) entry which is preliminary data.</text>
</comment>
<dbReference type="InterPro" id="IPR049132">
    <property type="entry name" value="FAN1-like_euk"/>
</dbReference>
<dbReference type="Proteomes" id="UP000777438">
    <property type="component" value="Unassembled WGS sequence"/>
</dbReference>
<comment type="subcellular location">
    <subcellularLocation>
        <location evidence="8">Nucleus</location>
    </subcellularLocation>
</comment>
<dbReference type="InterPro" id="IPR049126">
    <property type="entry name" value="FAN1-like_TPR"/>
</dbReference>
<dbReference type="InterPro" id="IPR011856">
    <property type="entry name" value="tRNA_endonuc-like_dom_sf"/>
</dbReference>
<comment type="function">
    <text evidence="8">Nuclease required for the repair of DNA interstrand cross-links (ICL). Acts as a 5'-3' exonuclease that anchors at a cut end of DNA and cleaves DNA successively at every third nucleotide, allowing to excise an ICL from one strand through flanking incisions.</text>
</comment>
<dbReference type="PANTHER" id="PTHR15749">
    <property type="entry name" value="FANCONI-ASSOCIATED NUCLEASE 1"/>
    <property type="match status" value="1"/>
</dbReference>
<dbReference type="GO" id="GO:0005634">
    <property type="term" value="C:nucleus"/>
    <property type="evidence" value="ECO:0007669"/>
    <property type="project" value="UniProtKB-SubCell"/>
</dbReference>
<feature type="region of interest" description="Disordered" evidence="9">
    <location>
        <begin position="300"/>
        <end position="329"/>
    </location>
</feature>
<keyword evidence="8" id="KW-0234">DNA repair</keyword>
<keyword evidence="6 8" id="KW-0460">Magnesium</keyword>
<dbReference type="CDD" id="cd22326">
    <property type="entry name" value="FAN1-like"/>
    <property type="match status" value="1"/>
</dbReference>
<feature type="region of interest" description="Disordered" evidence="9">
    <location>
        <begin position="1"/>
        <end position="83"/>
    </location>
</feature>
<dbReference type="Gene3D" id="3.40.1350.10">
    <property type="match status" value="1"/>
</dbReference>
<proteinExistence type="inferred from homology"/>
<dbReference type="GO" id="GO:0036297">
    <property type="term" value="P:interstrand cross-link repair"/>
    <property type="evidence" value="ECO:0007669"/>
    <property type="project" value="InterPro"/>
</dbReference>
<feature type="compositionally biased region" description="Basic and acidic residues" evidence="9">
    <location>
        <begin position="38"/>
        <end position="47"/>
    </location>
</feature>
<evidence type="ECO:0000256" key="2">
    <source>
        <dbReference type="ARBA" id="ARBA00005533"/>
    </source>
</evidence>
<keyword evidence="5 8" id="KW-0378">Hydrolase</keyword>
<organism evidence="11 12">
    <name type="scientific">Thelonectria olida</name>
    <dbReference type="NCBI Taxonomy" id="1576542"/>
    <lineage>
        <taxon>Eukaryota</taxon>
        <taxon>Fungi</taxon>
        <taxon>Dikarya</taxon>
        <taxon>Ascomycota</taxon>
        <taxon>Pezizomycotina</taxon>
        <taxon>Sordariomycetes</taxon>
        <taxon>Hypocreomycetidae</taxon>
        <taxon>Hypocreales</taxon>
        <taxon>Nectriaceae</taxon>
        <taxon>Thelonectria</taxon>
    </lineage>
</organism>
<evidence type="ECO:0000256" key="4">
    <source>
        <dbReference type="ARBA" id="ARBA00022723"/>
    </source>
</evidence>
<evidence type="ECO:0000256" key="6">
    <source>
        <dbReference type="ARBA" id="ARBA00022842"/>
    </source>
</evidence>
<evidence type="ECO:0000259" key="10">
    <source>
        <dbReference type="SMART" id="SM00990"/>
    </source>
</evidence>
<evidence type="ECO:0000256" key="3">
    <source>
        <dbReference type="ARBA" id="ARBA00022722"/>
    </source>
</evidence>
<dbReference type="SMART" id="SM00990">
    <property type="entry name" value="VRR_NUC"/>
    <property type="match status" value="1"/>
</dbReference>
<keyword evidence="12" id="KW-1185">Reference proteome</keyword>
<keyword evidence="3 8" id="KW-0540">Nuclease</keyword>
<dbReference type="Pfam" id="PF21315">
    <property type="entry name" value="FAN1_HTH"/>
    <property type="match status" value="1"/>
</dbReference>
<dbReference type="InterPro" id="IPR033315">
    <property type="entry name" value="Fan1-like"/>
</dbReference>
<sequence>MDAFVTRLPKPQKERDRNSPTKSPTITTNAQRPSKRVKREEPKDSGSDHSGSSLPDKSPQKKDENENCSGDEGEGGRHRVTDFESALPPTELNEEAIKEYEAMKSSQVSAGDDDGLVNKPKPAFVRYKSSIYVDAFNLALDTVLDEESHLFDEKEMDVFRRWRELDYEAQYLYVRLFLRKTASWHRHSRLGYHNDISDMELAIDTLQKPYKLPLSTIPPTSSPVSGVDIFEFNLEGTFTFADASGDHIDSLEEAASLLSLEELKTLAKEAKFQGRNKGELIKSLCRMSSQQTGLMSLGLSRHNSRDSATSESHESQKPGSVAKLRREDSNRKQHFLTKILDILGPCVRLSPRAFKLFERVHLVFYRSTEWTEKSLTTIILAKMAKRTFPEYIVCRTATIFTSRENLLEYETAIRLEAEVDAVLEFNGPPGEEGFRTIINLFDKLYPRWQVLIESERHKEKTVYEMGEGAYLRRFTPGHSYTRIVHKAAHIYGRLKEHLREHQLLTELLDQRLFQMARRGGWYQRKALLEEHYMPTLDPTPNSTNIEQQKKLWKRNAVLTCEAGLQDPDCHLIFHYDLQKRLVKLEKKLRIPRRLQHDFGHVGLAKPLEHFVEGVQIKREIPARPGRQASTKTIWLDELDTEEECSVEEMCLSYYRSQGWKGYHSEGGIIRTLFAYLFYDVLFLYIPNVFQTAYQTCPLDLHTDAFFPARASEINHRLVEIANGEGGRLVRQVWEREHEKKTSVVGLNWDFEVEDLVELVECFEGSALAALCKVMAQEYRQRGGGIPDLILWRIGNEAGETTEDDAGRGKGEVMFAEVKSTNDRLSDTQRLWVHVLTGAGVKVALCNAVAKEVRVLD</sequence>
<reference evidence="11 12" key="1">
    <citation type="journal article" date="2021" name="Nat. Commun.">
        <title>Genetic determinants of endophytism in the Arabidopsis root mycobiome.</title>
        <authorList>
            <person name="Mesny F."/>
            <person name="Miyauchi S."/>
            <person name="Thiergart T."/>
            <person name="Pickel B."/>
            <person name="Atanasova L."/>
            <person name="Karlsson M."/>
            <person name="Huettel B."/>
            <person name="Barry K.W."/>
            <person name="Haridas S."/>
            <person name="Chen C."/>
            <person name="Bauer D."/>
            <person name="Andreopoulos W."/>
            <person name="Pangilinan J."/>
            <person name="LaButti K."/>
            <person name="Riley R."/>
            <person name="Lipzen A."/>
            <person name="Clum A."/>
            <person name="Drula E."/>
            <person name="Henrissat B."/>
            <person name="Kohler A."/>
            <person name="Grigoriev I.V."/>
            <person name="Martin F.M."/>
            <person name="Hacquard S."/>
        </authorList>
    </citation>
    <scope>NUCLEOTIDE SEQUENCE [LARGE SCALE GENOMIC DNA]</scope>
    <source>
        <strain evidence="11 12">MPI-CAGE-CH-0241</strain>
    </source>
</reference>
<keyword evidence="8" id="KW-0539">Nucleus</keyword>
<evidence type="ECO:0000313" key="12">
    <source>
        <dbReference type="Proteomes" id="UP000777438"/>
    </source>
</evidence>
<dbReference type="AlphaFoldDB" id="A0A9P9AY43"/>
<accession>A0A9P9AY43</accession>
<feature type="domain" description="VRR-NUC" evidence="10">
    <location>
        <begin position="720"/>
        <end position="849"/>
    </location>
</feature>
<dbReference type="GO" id="GO:0008409">
    <property type="term" value="F:5'-3' exonuclease activity"/>
    <property type="evidence" value="ECO:0007669"/>
    <property type="project" value="TreeGrafter"/>
</dbReference>
<evidence type="ECO:0000256" key="8">
    <source>
        <dbReference type="RuleBase" id="RU365033"/>
    </source>
</evidence>
<evidence type="ECO:0000256" key="5">
    <source>
        <dbReference type="ARBA" id="ARBA00022801"/>
    </source>
</evidence>
<evidence type="ECO:0000256" key="9">
    <source>
        <dbReference type="SAM" id="MobiDB-lite"/>
    </source>
</evidence>
<protein>
    <recommendedName>
        <fullName evidence="8">Fanconi-associated nuclease</fullName>
        <ecNumber evidence="8">3.1.4.1</ecNumber>
    </recommendedName>
</protein>
<dbReference type="EMBL" id="JAGPYM010000002">
    <property type="protein sequence ID" value="KAH6898400.1"/>
    <property type="molecule type" value="Genomic_DNA"/>
</dbReference>
<evidence type="ECO:0000256" key="1">
    <source>
        <dbReference type="ARBA" id="ARBA00000983"/>
    </source>
</evidence>
<feature type="compositionally biased region" description="Polar residues" evidence="9">
    <location>
        <begin position="20"/>
        <end position="32"/>
    </location>
</feature>
<comment type="cofactor">
    <cofactor evidence="8">
        <name>Mg(2+)</name>
        <dbReference type="ChEBI" id="CHEBI:18420"/>
    </cofactor>
    <cofactor evidence="8">
        <name>Mn(2+)</name>
        <dbReference type="ChEBI" id="CHEBI:29035"/>
    </cofactor>
</comment>
<dbReference type="InterPro" id="IPR014883">
    <property type="entry name" value="VRR_NUC"/>
</dbReference>
<dbReference type="Pfam" id="PF08774">
    <property type="entry name" value="VRR_NUC"/>
    <property type="match status" value="1"/>
</dbReference>
<dbReference type="OrthoDB" id="76364at2759"/>
<evidence type="ECO:0000313" key="11">
    <source>
        <dbReference type="EMBL" id="KAH6898400.1"/>
    </source>
</evidence>
<dbReference type="PANTHER" id="PTHR15749:SF4">
    <property type="entry name" value="FANCONI-ASSOCIATED NUCLEASE 1"/>
    <property type="match status" value="1"/>
</dbReference>
<name>A0A9P9AY43_9HYPO</name>
<dbReference type="GO" id="GO:0046872">
    <property type="term" value="F:metal ion binding"/>
    <property type="evidence" value="ECO:0007669"/>
    <property type="project" value="UniProtKB-KW"/>
</dbReference>
<evidence type="ECO:0000256" key="7">
    <source>
        <dbReference type="ARBA" id="ARBA00023211"/>
    </source>
</evidence>
<gene>
    <name evidence="11" type="ORF">B0T10DRAFT_107313</name>
</gene>
<dbReference type="FunFam" id="3.40.1350.10:FF:000009">
    <property type="entry name" value="Fanconi-associated nuclease"/>
    <property type="match status" value="1"/>
</dbReference>
<keyword evidence="8" id="KW-0227">DNA damage</keyword>
<keyword evidence="4 8" id="KW-0479">Metal-binding</keyword>
<dbReference type="InterPro" id="IPR049125">
    <property type="entry name" value="FAN1-like_WH"/>
</dbReference>
<dbReference type="GO" id="GO:0017108">
    <property type="term" value="F:5'-flap endonuclease activity"/>
    <property type="evidence" value="ECO:0007669"/>
    <property type="project" value="TreeGrafter"/>
</dbReference>
<comment type="catalytic activity">
    <reaction evidence="1 8">
        <text>Hydrolytically removes 5'-nucleotides successively from the 3'-hydroxy termini of 3'-hydroxy-terminated oligonucleotides.</text>
        <dbReference type="EC" id="3.1.4.1"/>
    </reaction>
</comment>
<dbReference type="GO" id="GO:0004528">
    <property type="term" value="F:phosphodiesterase I activity"/>
    <property type="evidence" value="ECO:0007669"/>
    <property type="project" value="UniProtKB-EC"/>
</dbReference>